<dbReference type="AlphaFoldDB" id="A0A9W4HQ20"/>
<dbReference type="GO" id="GO:0046872">
    <property type="term" value="F:metal ion binding"/>
    <property type="evidence" value="ECO:0007669"/>
    <property type="project" value="UniProtKB-KW"/>
</dbReference>
<comment type="similarity">
    <text evidence="2 7">Belongs to the DXO/Dom3Z family.</text>
</comment>
<evidence type="ECO:0000256" key="1">
    <source>
        <dbReference type="ARBA" id="ARBA00001968"/>
    </source>
</evidence>
<keyword evidence="7" id="KW-0547">Nucleotide-binding</keyword>
<dbReference type="EC" id="3.6.1.-" evidence="7"/>
<evidence type="ECO:0000256" key="3">
    <source>
        <dbReference type="ARBA" id="ARBA00044676"/>
    </source>
</evidence>
<organism evidence="9 10">
    <name type="scientific">Penicillium olsonii</name>
    <dbReference type="NCBI Taxonomy" id="99116"/>
    <lineage>
        <taxon>Eukaryota</taxon>
        <taxon>Fungi</taxon>
        <taxon>Dikarya</taxon>
        <taxon>Ascomycota</taxon>
        <taxon>Pezizomycotina</taxon>
        <taxon>Eurotiomycetes</taxon>
        <taxon>Eurotiomycetidae</taxon>
        <taxon>Eurotiales</taxon>
        <taxon>Aspergillaceae</taxon>
        <taxon>Penicillium</taxon>
    </lineage>
</organism>
<comment type="function">
    <text evidence="5">Decapping enzyme for NAD-capped RNAs: specifically hydrolyzes the nicotinamide adenine dinucleotide (NAD) cap from a subset of RNAs by removing the entire NAD moiety from the 5'-end of an NAD-capped RNA. The NAD-cap is present at the 5'-end of some RNAs and snoRNAs. In contrast to the canonical 5'-end N7 methylguanosine (m7G) cap, the NAD cap promotes mRNA decay. Also acts as a non-canonical decapping enzyme that removes the entire cap structure of m7G capped or incompletely capped RNAs. Has decapping activity toward incomplete 5'-end m7G cap mRNAs such as unmethylated 5'-end-capped RNA (cap0), while it has no activity toward 2'-O-ribose methylated m7G cap (cap1). Also possesses RNA 5'-pyrophosphohydrolase activity by hydrolyzing the 5'-end triphosphate to release pyrophosphates. Stimulates exoribonuclease activity of Rat1, allowing it to degrade RNAs with stable secondary structure more effectively.</text>
</comment>
<dbReference type="EMBL" id="CAJVOS010000027">
    <property type="protein sequence ID" value="CAG8116206.1"/>
    <property type="molecule type" value="Genomic_DNA"/>
</dbReference>
<evidence type="ECO:0000259" key="8">
    <source>
        <dbReference type="Pfam" id="PF08652"/>
    </source>
</evidence>
<dbReference type="GO" id="GO:0005829">
    <property type="term" value="C:cytosol"/>
    <property type="evidence" value="ECO:0007669"/>
    <property type="project" value="TreeGrafter"/>
</dbReference>
<sequence length="380" mass="43948">MNMSTFNINPVQRFAGANTSIRRPREIACFSYDDQRRFSLGDSSMAYYYTPNLPADLNKGYDTFQKLDDVADEHLDALLDTLVAHEKETEKKCEVDIVTWRGMMTKKFRSIPLLTRLRFIEENNEYKNQQKEIQRKRGSPPGMAPQELMMYWGMEIPVKVPSAYVLIENPGYKFENLAVLRKTWDESTREEIEGREDDIVNNAAQYCSVVRTGIGNTRMVLGGEVDAIWDSKPWRKDAPINWVELKTSAQIRNDRDMIKYERKLLKFWAQSFLLGVPKIIVGFRDQDGICHSLEELDTASIPGKVLNVGRRTWDGNTCINFTGAFLEWLKQTINREGTWRIRKREKSPLIEVYQIEEQGHGDILSPAFKAWRAETGSTQP</sequence>
<dbReference type="GO" id="GO:0110155">
    <property type="term" value="P:NAD-cap decapping"/>
    <property type="evidence" value="ECO:0007669"/>
    <property type="project" value="TreeGrafter"/>
</dbReference>
<evidence type="ECO:0000256" key="5">
    <source>
        <dbReference type="ARBA" id="ARBA00046211"/>
    </source>
</evidence>
<dbReference type="Pfam" id="PF08652">
    <property type="entry name" value="RAI1"/>
    <property type="match status" value="2"/>
</dbReference>
<dbReference type="GO" id="GO:0000956">
    <property type="term" value="P:nuclear-transcribed mRNA catabolic process"/>
    <property type="evidence" value="ECO:0007669"/>
    <property type="project" value="TreeGrafter"/>
</dbReference>
<reference evidence="9" key="1">
    <citation type="submission" date="2021-07" db="EMBL/GenBank/DDBJ databases">
        <authorList>
            <person name="Branca A.L. A."/>
        </authorList>
    </citation>
    <scope>NUCLEOTIDE SEQUENCE</scope>
</reference>
<comment type="subcellular location">
    <subcellularLocation>
        <location evidence="7">Nucleus</location>
    </subcellularLocation>
</comment>
<dbReference type="InterPro" id="IPR039039">
    <property type="entry name" value="RAI1-like_fam"/>
</dbReference>
<keyword evidence="7" id="KW-0539">Nucleus</keyword>
<dbReference type="PANTHER" id="PTHR12395:SF9">
    <property type="entry name" value="DECAPPING AND EXORIBONUCLEASE PROTEIN"/>
    <property type="match status" value="1"/>
</dbReference>
<dbReference type="GO" id="GO:0005634">
    <property type="term" value="C:nucleus"/>
    <property type="evidence" value="ECO:0007669"/>
    <property type="project" value="UniProtKB-SubCell"/>
</dbReference>
<evidence type="ECO:0000256" key="4">
    <source>
        <dbReference type="ARBA" id="ARBA00044692"/>
    </source>
</evidence>
<evidence type="ECO:0000256" key="2">
    <source>
        <dbReference type="ARBA" id="ARBA00006562"/>
    </source>
</evidence>
<keyword evidence="7" id="KW-0378">Hydrolase</keyword>
<evidence type="ECO:0000256" key="6">
    <source>
        <dbReference type="ARBA" id="ARBA00048124"/>
    </source>
</evidence>
<keyword evidence="7" id="KW-0479">Metal-binding</keyword>
<dbReference type="GO" id="GO:0004518">
    <property type="term" value="F:nuclease activity"/>
    <property type="evidence" value="ECO:0007669"/>
    <property type="project" value="UniProtKB-KW"/>
</dbReference>
<protein>
    <recommendedName>
        <fullName evidence="7">Decapping nuclease</fullName>
        <ecNumber evidence="7">3.6.1.-</ecNumber>
    </recommendedName>
</protein>
<comment type="caution">
    <text evidence="9">The sequence shown here is derived from an EMBL/GenBank/DDBJ whole genome shotgun (WGS) entry which is preliminary data.</text>
</comment>
<keyword evidence="10" id="KW-1185">Reference proteome</keyword>
<evidence type="ECO:0000256" key="7">
    <source>
        <dbReference type="RuleBase" id="RU367113"/>
    </source>
</evidence>
<evidence type="ECO:0000313" key="9">
    <source>
        <dbReference type="EMBL" id="CAG8116206.1"/>
    </source>
</evidence>
<name>A0A9W4HQ20_PENOL</name>
<dbReference type="GO" id="GO:0003723">
    <property type="term" value="F:RNA binding"/>
    <property type="evidence" value="ECO:0007669"/>
    <property type="project" value="UniProtKB-KW"/>
</dbReference>
<comment type="cofactor">
    <cofactor evidence="1 7">
        <name>a divalent metal cation</name>
        <dbReference type="ChEBI" id="CHEBI:60240"/>
    </cofactor>
</comment>
<evidence type="ECO:0000313" key="10">
    <source>
        <dbReference type="Proteomes" id="UP001153618"/>
    </source>
</evidence>
<comment type="catalytic activity">
    <reaction evidence="3">
        <text>a 5'-end (N(7)-methyl 5'-triphosphoguanosine)-ribonucleoside-ribonucleotide in mRNA + H2O = a (N(7)-methyl 5'-triphosphoguanosine)-nucleoside + a 5'-end phospho-ribonucleoside in mRNA + H(+)</text>
        <dbReference type="Rhea" id="RHEA:66928"/>
        <dbReference type="Rhea" id="RHEA-COMP:15692"/>
        <dbReference type="Rhea" id="RHEA-COMP:17313"/>
        <dbReference type="ChEBI" id="CHEBI:15377"/>
        <dbReference type="ChEBI" id="CHEBI:15378"/>
        <dbReference type="ChEBI" id="CHEBI:138282"/>
        <dbReference type="ChEBI" id="CHEBI:172876"/>
        <dbReference type="ChEBI" id="CHEBI:172877"/>
    </reaction>
    <physiologicalReaction direction="left-to-right" evidence="3">
        <dbReference type="Rhea" id="RHEA:66929"/>
    </physiologicalReaction>
</comment>
<gene>
    <name evidence="9" type="ORF">POLS_LOCUS5098</name>
</gene>
<comment type="catalytic activity">
    <reaction evidence="4">
        <text>a 5'-end triphospho-ribonucleoside in mRNA + H2O = a 5'-end phospho-ribonucleoside in mRNA + diphosphate + H(+)</text>
        <dbReference type="Rhea" id="RHEA:78683"/>
        <dbReference type="Rhea" id="RHEA-COMP:15692"/>
        <dbReference type="Rhea" id="RHEA-COMP:17164"/>
        <dbReference type="ChEBI" id="CHEBI:15377"/>
        <dbReference type="ChEBI" id="CHEBI:15378"/>
        <dbReference type="ChEBI" id="CHEBI:33019"/>
        <dbReference type="ChEBI" id="CHEBI:138282"/>
        <dbReference type="ChEBI" id="CHEBI:167618"/>
    </reaction>
    <physiologicalReaction direction="left-to-right" evidence="4">
        <dbReference type="Rhea" id="RHEA:78684"/>
    </physiologicalReaction>
</comment>
<keyword evidence="7" id="KW-0540">Nuclease</keyword>
<dbReference type="GO" id="GO:0034353">
    <property type="term" value="F:mRNA 5'-diphosphatase activity"/>
    <property type="evidence" value="ECO:0007669"/>
    <property type="project" value="TreeGrafter"/>
</dbReference>
<feature type="domain" description="RAI1-like" evidence="8">
    <location>
        <begin position="171"/>
        <end position="369"/>
    </location>
</feature>
<feature type="domain" description="RAI1-like" evidence="8">
    <location>
        <begin position="22"/>
        <end position="154"/>
    </location>
</feature>
<accession>A0A9W4HQ20</accession>
<dbReference type="PANTHER" id="PTHR12395">
    <property type="entry name" value="DOM-3 RELATED"/>
    <property type="match status" value="1"/>
</dbReference>
<comment type="catalytic activity">
    <reaction evidence="6">
        <text>a 5'-end NAD(+)-phospho-ribonucleoside in mRNA + H2O = a 5'-end phospho-ribonucleoside in mRNA + NAD(+) + H(+)</text>
        <dbReference type="Rhea" id="RHEA:60880"/>
        <dbReference type="Rhea" id="RHEA-COMP:15692"/>
        <dbReference type="Rhea" id="RHEA-COMP:15698"/>
        <dbReference type="ChEBI" id="CHEBI:15377"/>
        <dbReference type="ChEBI" id="CHEBI:15378"/>
        <dbReference type="ChEBI" id="CHEBI:57540"/>
        <dbReference type="ChEBI" id="CHEBI:138282"/>
        <dbReference type="ChEBI" id="CHEBI:144029"/>
    </reaction>
    <physiologicalReaction direction="left-to-right" evidence="6">
        <dbReference type="Rhea" id="RHEA:60881"/>
    </physiologicalReaction>
</comment>
<dbReference type="InterPro" id="IPR013961">
    <property type="entry name" value="RAI1"/>
</dbReference>
<dbReference type="OrthoDB" id="5853397at2759"/>
<dbReference type="Proteomes" id="UP001153618">
    <property type="component" value="Unassembled WGS sequence"/>
</dbReference>
<keyword evidence="7" id="KW-0694">RNA-binding</keyword>
<dbReference type="GO" id="GO:0000166">
    <property type="term" value="F:nucleotide binding"/>
    <property type="evidence" value="ECO:0007669"/>
    <property type="project" value="UniProtKB-KW"/>
</dbReference>
<proteinExistence type="inferred from homology"/>